<reference evidence="4" key="3">
    <citation type="submission" date="2021-05" db="EMBL/GenBank/DDBJ databases">
        <title>Protein family content uncovers lineage relationships and bacterial pathway maintenance mechanisms in DPANN archaea.</title>
        <authorList>
            <person name="Castelle C.J."/>
            <person name="Meheust R."/>
            <person name="Jaffe A.L."/>
            <person name="Seitz K."/>
            <person name="Gong X."/>
            <person name="Baker B.J."/>
            <person name="Banfield J.F."/>
        </authorList>
    </citation>
    <scope>NUCLEOTIDE SEQUENCE</scope>
    <source>
        <strain evidence="4">RIFCSPHIGHO2_01_FULL_GW2011_AR10_43_9</strain>
    </source>
</reference>
<dbReference type="AlphaFoldDB" id="A0A7J4IXQ4"/>
<dbReference type="InterPro" id="IPR038576">
    <property type="entry name" value="Methyltransf_Zn-bd_dom_put_sf"/>
</dbReference>
<proteinExistence type="predicted"/>
<dbReference type="Gene3D" id="6.10.250.3100">
    <property type="match status" value="1"/>
</dbReference>
<dbReference type="Gene3D" id="3.40.50.150">
    <property type="entry name" value="Vaccinia Virus protein VP39"/>
    <property type="match status" value="1"/>
</dbReference>
<feature type="domain" description="Methyltransferase putative zinc binding" evidence="1">
    <location>
        <begin position="18"/>
        <end position="78"/>
    </location>
</feature>
<dbReference type="Gene3D" id="6.20.50.110">
    <property type="entry name" value="Methyltransferase, zinc-binding domain"/>
    <property type="match status" value="1"/>
</dbReference>
<sequence>MPLIFEKAGRKMHTRSDCRICHSTNIEKYLDFGEMPLAGGFLTKEQLKEEQLFPLNVYYCKNCTASEVLDIVPREILFKQYFYMSSATKTLSEHFERFAKEIKEKYLKNKKGLVLEIGSNDGILLKPLMDLGVNALGVDPALNVVRIAEEKGCRVVKEFFTPEVAEKISKKEGQAEIITASNVFAHVDDMDELMKAIKIMLAEEGTFVIEVHYVLDLVKKMQYDTIYHEHFSYYTVKSLQRLFERYGMEIFKVERIPIHAGSIRVFSRNKRKGNKAIERQVKALLEEEKKAGLHSFNAYVEFAEKVKKQKNQLNSILSKLKKEGKKIVGYGAAGRGNTLLNYCKIGRETLDYVVDASPLRQNKFIPGMHIPIVAPEKMRESPPDYALLLAWSYFNEVMKKEQEFLKKGGKFVIPLPRPRIIGVKDLQA</sequence>
<dbReference type="EMBL" id="JAGVWF010000063">
    <property type="protein sequence ID" value="MBS3059641.1"/>
    <property type="molecule type" value="Genomic_DNA"/>
</dbReference>
<comment type="caution">
    <text evidence="3">The sequence shown here is derived from an EMBL/GenBank/DDBJ whole genome shotgun (WGS) entry which is preliminary data.</text>
</comment>
<feature type="domain" description="C-methyltransferase" evidence="2">
    <location>
        <begin position="257"/>
        <end position="416"/>
    </location>
</feature>
<reference evidence="3" key="1">
    <citation type="journal article" date="2020" name="bioRxiv">
        <title>A rank-normalized archaeal taxonomy based on genome phylogeny resolves widespread incomplete and uneven classifications.</title>
        <authorList>
            <person name="Rinke C."/>
            <person name="Chuvochina M."/>
            <person name="Mussig A.J."/>
            <person name="Chaumeil P.-A."/>
            <person name="Waite D.W."/>
            <person name="Whitman W.B."/>
            <person name="Parks D.H."/>
            <person name="Hugenholtz P."/>
        </authorList>
    </citation>
    <scope>NUCLEOTIDE SEQUENCE</scope>
    <source>
        <strain evidence="3">UBA10011</strain>
    </source>
</reference>
<organism evidence="3 5">
    <name type="scientific">Candidatus Iainarchaeum sp</name>
    <dbReference type="NCBI Taxonomy" id="3101447"/>
    <lineage>
        <taxon>Archaea</taxon>
        <taxon>Candidatus Iainarchaeota</taxon>
        <taxon>Candidatus Iainarchaeia</taxon>
        <taxon>Candidatus Iainarchaeales</taxon>
        <taxon>Candidatus Iainarchaeaceae</taxon>
        <taxon>Candidatus Iainarchaeum</taxon>
    </lineage>
</organism>
<dbReference type="Proteomes" id="UP000577419">
    <property type="component" value="Unassembled WGS sequence"/>
</dbReference>
<dbReference type="PANTHER" id="PTHR43861">
    <property type="entry name" value="TRANS-ACONITATE 2-METHYLTRANSFERASE-RELATED"/>
    <property type="match status" value="1"/>
</dbReference>
<evidence type="ECO:0000259" key="2">
    <source>
        <dbReference type="Pfam" id="PF08484"/>
    </source>
</evidence>
<dbReference type="EMBL" id="DUFG01000001">
    <property type="protein sequence ID" value="HIH07746.1"/>
    <property type="molecule type" value="Genomic_DNA"/>
</dbReference>
<reference evidence="4" key="2">
    <citation type="submission" date="2021-03" db="EMBL/GenBank/DDBJ databases">
        <authorList>
            <person name="Jaffe A."/>
        </authorList>
    </citation>
    <scope>NUCLEOTIDE SEQUENCE</scope>
    <source>
        <strain evidence="4">RIFCSPHIGHO2_01_FULL_GW2011_AR10_43_9</strain>
    </source>
</reference>
<evidence type="ECO:0000313" key="4">
    <source>
        <dbReference type="EMBL" id="MBS3059641.1"/>
    </source>
</evidence>
<accession>A0A7J4IXQ4</accession>
<name>A0A7J4IXQ4_9ARCH</name>
<evidence type="ECO:0000259" key="1">
    <source>
        <dbReference type="Pfam" id="PF08421"/>
    </source>
</evidence>
<dbReference type="Pfam" id="PF08484">
    <property type="entry name" value="Methyltransf_14"/>
    <property type="match status" value="1"/>
</dbReference>
<evidence type="ECO:0000313" key="5">
    <source>
        <dbReference type="Proteomes" id="UP000577419"/>
    </source>
</evidence>
<keyword evidence="3" id="KW-0808">Transferase</keyword>
<protein>
    <submittedName>
        <fullName evidence="3">Class I SAM-dependent methyltransferase</fullName>
    </submittedName>
</protein>
<dbReference type="InterPro" id="IPR013630">
    <property type="entry name" value="Methyltransf_Zn-bd_dom_put"/>
</dbReference>
<dbReference type="InterPro" id="IPR013691">
    <property type="entry name" value="MeTrfase_14"/>
</dbReference>
<keyword evidence="3" id="KW-0489">Methyltransferase</keyword>
<gene>
    <name evidence="3" type="ORF">HA237_00080</name>
    <name evidence="4" type="ORF">J4224_04420</name>
</gene>
<dbReference type="PANTHER" id="PTHR43861:SF5">
    <property type="entry name" value="BLL5978 PROTEIN"/>
    <property type="match status" value="1"/>
</dbReference>
<dbReference type="Pfam" id="PF13489">
    <property type="entry name" value="Methyltransf_23"/>
    <property type="match status" value="1"/>
</dbReference>
<dbReference type="SUPFAM" id="SSF53335">
    <property type="entry name" value="S-adenosyl-L-methionine-dependent methyltransferases"/>
    <property type="match status" value="1"/>
</dbReference>
<evidence type="ECO:0000313" key="3">
    <source>
        <dbReference type="EMBL" id="HIH07746.1"/>
    </source>
</evidence>
<dbReference type="Proteomes" id="UP000683213">
    <property type="component" value="Unassembled WGS sequence"/>
</dbReference>
<dbReference type="Pfam" id="PF08421">
    <property type="entry name" value="Methyltransf_13"/>
    <property type="match status" value="1"/>
</dbReference>
<dbReference type="GO" id="GO:0008168">
    <property type="term" value="F:methyltransferase activity"/>
    <property type="evidence" value="ECO:0007669"/>
    <property type="project" value="UniProtKB-KW"/>
</dbReference>
<dbReference type="GO" id="GO:0032259">
    <property type="term" value="P:methylation"/>
    <property type="evidence" value="ECO:0007669"/>
    <property type="project" value="UniProtKB-KW"/>
</dbReference>
<dbReference type="Gene3D" id="3.40.50.720">
    <property type="entry name" value="NAD(P)-binding Rossmann-like Domain"/>
    <property type="match status" value="1"/>
</dbReference>
<dbReference type="InterPro" id="IPR029063">
    <property type="entry name" value="SAM-dependent_MTases_sf"/>
</dbReference>